<protein>
    <submittedName>
        <fullName evidence="1">NRDE family protein</fullName>
    </submittedName>
</protein>
<sequence length="252" mass="28503">MCTVSWCHSPHGLDLLFSRDESLERPMAEPPVVDRYEGLSTVMPIDPLGGGTWIAANDRGMAVMILNDYRYASRVSPGDAQSRGLLVRRLSQMSNAAQVRKYLFRETLKYFPPFLLLAFDRERASPTHWAWNGETLRESTLRGGSCISTSSWLPRLVPGVRRLVIRRALGRCQPDQAFSKLLSLHRNIDPCLPPRLAVAMRREGRETVSLTHLRVGKSEVIMRYWPGHPSESYSNDPFLASIGLNRMPVERG</sequence>
<accession>A0ABZ3E364</accession>
<reference evidence="1 2" key="1">
    <citation type="submission" date="2024-04" db="EMBL/GenBank/DDBJ databases">
        <title>Marinobacter sp. SBY-1.</title>
        <authorList>
            <person name="Pan C."/>
        </authorList>
    </citation>
    <scope>NUCLEOTIDE SEQUENCE [LARGE SCALE GENOMIC DNA]</scope>
    <source>
        <strain evidence="1 2">SBY-1</strain>
    </source>
</reference>
<evidence type="ECO:0000313" key="2">
    <source>
        <dbReference type="Proteomes" id="UP001445268"/>
    </source>
</evidence>
<dbReference type="Pfam" id="PF05742">
    <property type="entry name" value="TANGO2"/>
    <property type="match status" value="1"/>
</dbReference>
<proteinExistence type="predicted"/>
<dbReference type="EMBL" id="CP152380">
    <property type="protein sequence ID" value="XAF54112.1"/>
    <property type="molecule type" value="Genomic_DNA"/>
</dbReference>
<gene>
    <name evidence="1" type="ORF">AAGT77_00775</name>
</gene>
<organism evidence="1 2">
    <name type="scientific">Marinobacter alkaliphilus</name>
    <dbReference type="NCBI Taxonomy" id="254719"/>
    <lineage>
        <taxon>Bacteria</taxon>
        <taxon>Pseudomonadati</taxon>
        <taxon>Pseudomonadota</taxon>
        <taxon>Gammaproteobacteria</taxon>
        <taxon>Pseudomonadales</taxon>
        <taxon>Marinobacteraceae</taxon>
        <taxon>Marinobacter</taxon>
    </lineage>
</organism>
<dbReference type="Proteomes" id="UP001445268">
    <property type="component" value="Chromosome"/>
</dbReference>
<dbReference type="InterPro" id="IPR008551">
    <property type="entry name" value="TANGO2"/>
</dbReference>
<name>A0ABZ3E364_9GAMM</name>
<dbReference type="RefSeq" id="WP_342631577.1">
    <property type="nucleotide sequence ID" value="NZ_CP152380.1"/>
</dbReference>
<evidence type="ECO:0000313" key="1">
    <source>
        <dbReference type="EMBL" id="XAF54112.1"/>
    </source>
</evidence>
<keyword evidence="2" id="KW-1185">Reference proteome</keyword>